<dbReference type="InterPro" id="IPR008865">
    <property type="entry name" value="DNA_replication_term_site-bd"/>
</dbReference>
<reference evidence="1" key="1">
    <citation type="submission" date="2019-05" db="EMBL/GenBank/DDBJ databases">
        <authorList>
            <consortium name="Pathogen Informatics"/>
        </authorList>
    </citation>
    <scope>NUCLEOTIDE SEQUENCE [LARGE SCALE GENOMIC DNA]</scope>
    <source>
        <strain evidence="1">NCTC12965</strain>
    </source>
</reference>
<dbReference type="InterPro" id="IPR036384">
    <property type="entry name" value="Tus_sf"/>
</dbReference>
<organism evidence="1">
    <name type="scientific">Serratia fonticola</name>
    <dbReference type="NCBI Taxonomy" id="47917"/>
    <lineage>
        <taxon>Bacteria</taxon>
        <taxon>Pseudomonadati</taxon>
        <taxon>Pseudomonadota</taxon>
        <taxon>Gammaproteobacteria</taxon>
        <taxon>Enterobacterales</taxon>
        <taxon>Yersiniaceae</taxon>
        <taxon>Serratia</taxon>
    </lineage>
</organism>
<protein>
    <submittedName>
        <fullName evidence="1">DNA replication terminus site-binding protein</fullName>
    </submittedName>
</protein>
<dbReference type="SUPFAM" id="SSF56596">
    <property type="entry name" value="Replication terminator protein (Tus)"/>
    <property type="match status" value="1"/>
</dbReference>
<dbReference type="GO" id="GO:0005737">
    <property type="term" value="C:cytoplasm"/>
    <property type="evidence" value="ECO:0007669"/>
    <property type="project" value="InterPro"/>
</dbReference>
<dbReference type="GO" id="GO:0006274">
    <property type="term" value="P:DNA replication termination"/>
    <property type="evidence" value="ECO:0007669"/>
    <property type="project" value="InterPro"/>
</dbReference>
<evidence type="ECO:0000313" key="1">
    <source>
        <dbReference type="EMBL" id="VTR30160.1"/>
    </source>
</evidence>
<dbReference type="EMBL" id="CABEEZ010000067">
    <property type="protein sequence ID" value="VTR30160.1"/>
    <property type="molecule type" value="Genomic_DNA"/>
</dbReference>
<dbReference type="Gene3D" id="3.30.54.10">
    <property type="match status" value="1"/>
</dbReference>
<accession>A0A4U9UAK7</accession>
<dbReference type="AlphaFoldDB" id="A0A4U9UAK7"/>
<gene>
    <name evidence="1" type="primary">tus_3</name>
    <name evidence="1" type="ORF">NCTC12965_03012</name>
</gene>
<proteinExistence type="predicted"/>
<dbReference type="Pfam" id="PF05472">
    <property type="entry name" value="Ter"/>
    <property type="match status" value="1"/>
</dbReference>
<name>A0A4U9UAK7_SERFO</name>
<sequence>MGAQVPKIGELLNYDVTAVKHKYKPEAKPLRLLVKRLHLYTDIEG</sequence>
<dbReference type="GO" id="GO:0003677">
    <property type="term" value="F:DNA binding"/>
    <property type="evidence" value="ECO:0007669"/>
    <property type="project" value="InterPro"/>
</dbReference>